<protein>
    <submittedName>
        <fullName evidence="2">DUF2470 domain-containing protein</fullName>
    </submittedName>
</protein>
<organism evidence="2 3">
    <name type="scientific">Actinomadura montaniterrae</name>
    <dbReference type="NCBI Taxonomy" id="1803903"/>
    <lineage>
        <taxon>Bacteria</taxon>
        <taxon>Bacillati</taxon>
        <taxon>Actinomycetota</taxon>
        <taxon>Actinomycetes</taxon>
        <taxon>Streptosporangiales</taxon>
        <taxon>Thermomonosporaceae</taxon>
        <taxon>Actinomadura</taxon>
    </lineage>
</organism>
<comment type="caution">
    <text evidence="2">The sequence shown here is derived from an EMBL/GenBank/DDBJ whole genome shotgun (WGS) entry which is preliminary data.</text>
</comment>
<evidence type="ECO:0000313" key="3">
    <source>
        <dbReference type="Proteomes" id="UP000483004"/>
    </source>
</evidence>
<dbReference type="Pfam" id="PF10615">
    <property type="entry name" value="DUF2470"/>
    <property type="match status" value="1"/>
</dbReference>
<dbReference type="PANTHER" id="PTHR13343">
    <property type="entry name" value="CREG1 PROTEIN"/>
    <property type="match status" value="1"/>
</dbReference>
<keyword evidence="3" id="KW-1185">Reference proteome</keyword>
<feature type="domain" description="DUF2470" evidence="1">
    <location>
        <begin position="179"/>
        <end position="256"/>
    </location>
</feature>
<dbReference type="RefSeq" id="WP_151543111.1">
    <property type="nucleotide sequence ID" value="NZ_WBMR01000093.1"/>
</dbReference>
<dbReference type="InterPro" id="IPR037119">
    <property type="entry name" value="Haem_oxidase_HugZ-like_sf"/>
</dbReference>
<accession>A0A6L3VVJ3</accession>
<evidence type="ECO:0000313" key="2">
    <source>
        <dbReference type="EMBL" id="KAB2374389.1"/>
    </source>
</evidence>
<dbReference type="SUPFAM" id="SSF50475">
    <property type="entry name" value="FMN-binding split barrel"/>
    <property type="match status" value="1"/>
</dbReference>
<dbReference type="Gene3D" id="3.20.180.10">
    <property type="entry name" value="PNP-oxidase-like"/>
    <property type="match status" value="1"/>
</dbReference>
<reference evidence="2 3" key="1">
    <citation type="submission" date="2019-09" db="EMBL/GenBank/DDBJ databases">
        <title>Actinomadura physcomitrii sp. nov., a novel actinomycete isolated from moss [Physcomitrium sphaericum (Ludw) Fuernr].</title>
        <authorList>
            <person name="Liu C."/>
            <person name="Zhuang X."/>
        </authorList>
    </citation>
    <scope>NUCLEOTIDE SEQUENCE [LARGE SCALE GENOMIC DNA]</scope>
    <source>
        <strain evidence="2 3">CYP1-1B</strain>
    </source>
</reference>
<name>A0A6L3VVJ3_9ACTN</name>
<gene>
    <name evidence="2" type="ORF">F9B16_27540</name>
</gene>
<proteinExistence type="predicted"/>
<dbReference type="PANTHER" id="PTHR13343:SF24">
    <property type="entry name" value="OS07G0573800 PROTEIN"/>
    <property type="match status" value="1"/>
</dbReference>
<sequence length="267" mass="28415">MVGRADTTGTRVGGPTAAERARTLAYGMGDGVLAAPGVPHTPVPAYTTDLDGRPLLLLPAESALVKALAGEEDLPATLRISDVAPVPLADRVRGRAWLHGWLTELPPAGLRDAALKLSRPHPRPELLDLAAEKPPRDREWTVLTMDVAQVEIEDAWGGATLEPEEYAAGAPDPFVAIGAGILTHLDSCHRDELKGLLPVSASPSGDPDGLPEVRPLGLDRYGMWLRCSAPSPDGGGTFDLRLTFGEPVSDLHGLRRVYRHLFAHATP</sequence>
<dbReference type="Proteomes" id="UP000483004">
    <property type="component" value="Unassembled WGS sequence"/>
</dbReference>
<evidence type="ECO:0000259" key="1">
    <source>
        <dbReference type="Pfam" id="PF10615"/>
    </source>
</evidence>
<dbReference type="EMBL" id="WBMR01000093">
    <property type="protein sequence ID" value="KAB2374389.1"/>
    <property type="molecule type" value="Genomic_DNA"/>
</dbReference>
<dbReference type="AlphaFoldDB" id="A0A6L3VVJ3"/>
<dbReference type="OrthoDB" id="3381348at2"/>
<dbReference type="InterPro" id="IPR019595">
    <property type="entry name" value="DUF2470"/>
</dbReference>